<dbReference type="GO" id="GO:0016020">
    <property type="term" value="C:membrane"/>
    <property type="evidence" value="ECO:0000318"/>
    <property type="project" value="GO_Central"/>
</dbReference>
<dbReference type="PANTHER" id="PTHR11782">
    <property type="entry name" value="ADENOSINE/GUANOSINE DIPHOSPHATASE"/>
    <property type="match status" value="1"/>
</dbReference>
<dbReference type="STRING" id="5722.A2DBX5"/>
<name>A2DBX5_TRIV3</name>
<evidence type="ECO:0000313" key="6">
    <source>
        <dbReference type="Proteomes" id="UP000001542"/>
    </source>
</evidence>
<accession>A2DBX5</accession>
<reference evidence="5" key="1">
    <citation type="submission" date="2006-10" db="EMBL/GenBank/DDBJ databases">
        <authorList>
            <person name="Amadeo P."/>
            <person name="Zhao Q."/>
            <person name="Wortman J."/>
            <person name="Fraser-Liggett C."/>
            <person name="Carlton J."/>
        </authorList>
    </citation>
    <scope>NUCLEOTIDE SEQUENCE</scope>
    <source>
        <strain evidence="5">G3</strain>
    </source>
</reference>
<dbReference type="GO" id="GO:0009134">
    <property type="term" value="P:nucleoside diphosphate catabolic process"/>
    <property type="evidence" value="ECO:0000318"/>
    <property type="project" value="GO_Central"/>
</dbReference>
<dbReference type="InParanoid" id="A2DBX5"/>
<dbReference type="EMBL" id="DS113186">
    <property type="protein sequence ID" value="EAY22016.1"/>
    <property type="molecule type" value="Genomic_DNA"/>
</dbReference>
<comment type="similarity">
    <text evidence="1">Belongs to the GDA1/CD39 NTPase family.</text>
</comment>
<dbReference type="AlphaFoldDB" id="A2DBX5"/>
<feature type="active site" description="Proton acceptor" evidence="3">
    <location>
        <position position="141"/>
    </location>
</feature>
<feature type="transmembrane region" description="Helical" evidence="4">
    <location>
        <begin position="409"/>
        <end position="431"/>
    </location>
</feature>
<dbReference type="GO" id="GO:0017110">
    <property type="term" value="F:nucleoside diphosphate phosphatase activity"/>
    <property type="evidence" value="ECO:0000318"/>
    <property type="project" value="GO_Central"/>
</dbReference>
<dbReference type="Pfam" id="PF01150">
    <property type="entry name" value="GDA1_CD39"/>
    <property type="match status" value="1"/>
</dbReference>
<dbReference type="VEuPathDB" id="TrichDB:TVAGG3_0264320"/>
<dbReference type="VEuPathDB" id="TrichDB:TVAG_456510"/>
<evidence type="ECO:0000256" key="4">
    <source>
        <dbReference type="SAM" id="Phobius"/>
    </source>
</evidence>
<keyword evidence="4" id="KW-0812">Transmembrane</keyword>
<dbReference type="Gene3D" id="3.30.420.150">
    <property type="entry name" value="Exopolyphosphatase. Domain 2"/>
    <property type="match status" value="1"/>
</dbReference>
<evidence type="ECO:0000313" key="5">
    <source>
        <dbReference type="EMBL" id="EAY22016.1"/>
    </source>
</evidence>
<dbReference type="KEGG" id="tva:5467569"/>
<organism evidence="5 6">
    <name type="scientific">Trichomonas vaginalis (strain ATCC PRA-98 / G3)</name>
    <dbReference type="NCBI Taxonomy" id="412133"/>
    <lineage>
        <taxon>Eukaryota</taxon>
        <taxon>Metamonada</taxon>
        <taxon>Parabasalia</taxon>
        <taxon>Trichomonadida</taxon>
        <taxon>Trichomonadidae</taxon>
        <taxon>Trichomonas</taxon>
    </lineage>
</organism>
<gene>
    <name evidence="5" type="ORF">TVAG_456510</name>
</gene>
<proteinExistence type="inferred from homology"/>
<keyword evidence="4" id="KW-1133">Transmembrane helix</keyword>
<reference evidence="5" key="2">
    <citation type="journal article" date="2007" name="Science">
        <title>Draft genome sequence of the sexually transmitted pathogen Trichomonas vaginalis.</title>
        <authorList>
            <person name="Carlton J.M."/>
            <person name="Hirt R.P."/>
            <person name="Silva J.C."/>
            <person name="Delcher A.L."/>
            <person name="Schatz M."/>
            <person name="Zhao Q."/>
            <person name="Wortman J.R."/>
            <person name="Bidwell S.L."/>
            <person name="Alsmark U.C.M."/>
            <person name="Besteiro S."/>
            <person name="Sicheritz-Ponten T."/>
            <person name="Noel C.J."/>
            <person name="Dacks J.B."/>
            <person name="Foster P.G."/>
            <person name="Simillion C."/>
            <person name="Van de Peer Y."/>
            <person name="Miranda-Saavedra D."/>
            <person name="Barton G.J."/>
            <person name="Westrop G.D."/>
            <person name="Mueller S."/>
            <person name="Dessi D."/>
            <person name="Fiori P.L."/>
            <person name="Ren Q."/>
            <person name="Paulsen I."/>
            <person name="Zhang H."/>
            <person name="Bastida-Corcuera F.D."/>
            <person name="Simoes-Barbosa A."/>
            <person name="Brown M.T."/>
            <person name="Hayes R.D."/>
            <person name="Mukherjee M."/>
            <person name="Okumura C.Y."/>
            <person name="Schneider R."/>
            <person name="Smith A.J."/>
            <person name="Vanacova S."/>
            <person name="Villalvazo M."/>
            <person name="Haas B.J."/>
            <person name="Pertea M."/>
            <person name="Feldblyum T.V."/>
            <person name="Utterback T.R."/>
            <person name="Shu C.L."/>
            <person name="Osoegawa K."/>
            <person name="de Jong P.J."/>
            <person name="Hrdy I."/>
            <person name="Horvathova L."/>
            <person name="Zubacova Z."/>
            <person name="Dolezal P."/>
            <person name="Malik S.B."/>
            <person name="Logsdon J.M. Jr."/>
            <person name="Henze K."/>
            <person name="Gupta A."/>
            <person name="Wang C.C."/>
            <person name="Dunne R.L."/>
            <person name="Upcroft J.A."/>
            <person name="Upcroft P."/>
            <person name="White O."/>
            <person name="Salzberg S.L."/>
            <person name="Tang P."/>
            <person name="Chiu C.-H."/>
            <person name="Lee Y.-S."/>
            <person name="Embley T.M."/>
            <person name="Coombs G.H."/>
            <person name="Mottram J.C."/>
            <person name="Tachezy J."/>
            <person name="Fraser-Liggett C.M."/>
            <person name="Johnson P.J."/>
        </authorList>
    </citation>
    <scope>NUCLEOTIDE SEQUENCE [LARGE SCALE GENOMIC DNA]</scope>
    <source>
        <strain evidence="5">G3</strain>
    </source>
</reference>
<evidence type="ECO:0000256" key="1">
    <source>
        <dbReference type="ARBA" id="ARBA00009283"/>
    </source>
</evidence>
<dbReference type="Proteomes" id="UP000001542">
    <property type="component" value="Unassembled WGS sequence"/>
</dbReference>
<protein>
    <submittedName>
        <fullName evidence="5">Uncharacterized protein</fullName>
    </submittedName>
</protein>
<dbReference type="InterPro" id="IPR000407">
    <property type="entry name" value="GDA1_CD39_NTPase"/>
</dbReference>
<evidence type="ECO:0000256" key="3">
    <source>
        <dbReference type="PIRSR" id="PIRSR600407-1"/>
    </source>
</evidence>
<keyword evidence="6" id="KW-1185">Reference proteome</keyword>
<dbReference type="RefSeq" id="XP_001583002.1">
    <property type="nucleotide sequence ID" value="XM_001582952.1"/>
</dbReference>
<evidence type="ECO:0000256" key="2">
    <source>
        <dbReference type="ARBA" id="ARBA00022801"/>
    </source>
</evidence>
<sequence>MLPLFSTLALSSTYNVVVDAGSNSKLYVFKTTQNETSFDIKLVNQTYTSKGTLANAYYNLDVISQIFDELCPKAEEIINTDSNNFVGLSTVPFFVAGTSLMRDLDIEDRYMVQNNTYNYIKQKCKFNITNETVTTLSAKSEAIYTYVTVNIASKDTSVQTVIGLSGGNNFVATKESNGLLSSDTITYGTHKDVIWVFTYPAFSTKSLINNYTLSSASLAGKAFINSSCYLTGYQSDEDDFISIKGEGNYTACNQTINDQTLIFEQYYGYKEGYFFNKIERPKLPSTPVYATGDSYTSNFEGLFESLKDTIPEMANFSNITLDDFITAADKYCALPLEDVKRKTSIPEQYLAQDCLEMSLQARILKFGFNLENDQVFRYSQINGVPIGWQAGLVTTFYSPEPDTNKAKQWIGIILSLAIVIIIIIIVTVVICKCVKKHKEEQAKQVNYVDPSAFDNLNEN</sequence>
<keyword evidence="2" id="KW-0378">Hydrolase</keyword>
<dbReference type="SMR" id="A2DBX5"/>
<dbReference type="Gene3D" id="3.30.420.40">
    <property type="match status" value="1"/>
</dbReference>
<keyword evidence="4" id="KW-0472">Membrane</keyword>
<dbReference type="PANTHER" id="PTHR11782:SF83">
    <property type="entry name" value="GUANOSINE-DIPHOSPHATASE"/>
    <property type="match status" value="1"/>
</dbReference>